<dbReference type="InterPro" id="IPR010920">
    <property type="entry name" value="LSM_dom_sf"/>
</dbReference>
<dbReference type="InterPro" id="IPR006685">
    <property type="entry name" value="MscS_channel_2nd"/>
</dbReference>
<evidence type="ECO:0000256" key="4">
    <source>
        <dbReference type="ARBA" id="ARBA00022692"/>
    </source>
</evidence>
<keyword evidence="6 7" id="KW-0472">Membrane</keyword>
<keyword evidence="3" id="KW-1003">Cell membrane</keyword>
<keyword evidence="5 7" id="KW-1133">Transmembrane helix</keyword>
<feature type="transmembrane region" description="Helical" evidence="7">
    <location>
        <begin position="12"/>
        <end position="32"/>
    </location>
</feature>
<dbReference type="PROSITE" id="PS01246">
    <property type="entry name" value="UPF0003"/>
    <property type="match status" value="1"/>
</dbReference>
<proteinExistence type="inferred from homology"/>
<reference evidence="12" key="1">
    <citation type="journal article" date="2019" name="Int. J. Syst. Evol. Microbiol.">
        <title>The Global Catalogue of Microorganisms (GCM) 10K type strain sequencing project: providing services to taxonomists for standard genome sequencing and annotation.</title>
        <authorList>
            <consortium name="The Broad Institute Genomics Platform"/>
            <consortium name="The Broad Institute Genome Sequencing Center for Infectious Disease"/>
            <person name="Wu L."/>
            <person name="Ma J."/>
        </authorList>
    </citation>
    <scope>NUCLEOTIDE SEQUENCE [LARGE SCALE GENOMIC DNA]</scope>
    <source>
        <strain evidence="12">JCM 1405</strain>
    </source>
</reference>
<dbReference type="InterPro" id="IPR006686">
    <property type="entry name" value="MscS_channel_CS"/>
</dbReference>
<comment type="caution">
    <text evidence="11">The sequence shown here is derived from an EMBL/GenBank/DDBJ whole genome shotgun (WGS) entry which is preliminary data.</text>
</comment>
<evidence type="ECO:0000313" key="12">
    <source>
        <dbReference type="Proteomes" id="UP001500339"/>
    </source>
</evidence>
<feature type="domain" description="Mechanosensitive ion channel MscS" evidence="8">
    <location>
        <begin position="100"/>
        <end position="166"/>
    </location>
</feature>
<sequence length="269" mass="30654">MNWQGTLKDLWINYGGKIVEISITLFIGYWLIKFILKITDKGLRKSKIDISLHSFIKSIINIGLRVVLFLTIASMLNIPIATFLAVLSAAGLAIGLALKDSLSNFAGGILILFFRPFGVGDYIESGGHSGTVREIQLLYTHLNTIDNKKVIIPNGDLANGKITNYSTEKDRRIDLIFKISYEDNFLKVKEILKEIICKNILIYKEPEPFIGLQELGENSVNLIIKVWCSNKDYWDIYYYLQEEVKVAFDREGISIPYNQMDIHLINKKN</sequence>
<dbReference type="InterPro" id="IPR049278">
    <property type="entry name" value="MS_channel_C"/>
</dbReference>
<feature type="domain" description="Mechanosensitive ion channel MscS C-terminal" evidence="9">
    <location>
        <begin position="174"/>
        <end position="255"/>
    </location>
</feature>
<evidence type="ECO:0000256" key="6">
    <source>
        <dbReference type="ARBA" id="ARBA00023136"/>
    </source>
</evidence>
<dbReference type="InterPro" id="IPR045275">
    <property type="entry name" value="MscS_archaea/bacteria_type"/>
</dbReference>
<dbReference type="InterPro" id="IPR011014">
    <property type="entry name" value="MscS_channel_TM-2"/>
</dbReference>
<protein>
    <submittedName>
        <fullName evidence="11">Mechanosensitive ion channel</fullName>
    </submittedName>
</protein>
<evidence type="ECO:0000259" key="9">
    <source>
        <dbReference type="Pfam" id="PF21082"/>
    </source>
</evidence>
<dbReference type="SUPFAM" id="SSF50182">
    <property type="entry name" value="Sm-like ribonucleoproteins"/>
    <property type="match status" value="1"/>
</dbReference>
<accession>A0ABP3TRG6</accession>
<dbReference type="InterPro" id="IPR049142">
    <property type="entry name" value="MS_channel_1st"/>
</dbReference>
<dbReference type="Proteomes" id="UP001500339">
    <property type="component" value="Unassembled WGS sequence"/>
</dbReference>
<evidence type="ECO:0000256" key="2">
    <source>
        <dbReference type="ARBA" id="ARBA00008017"/>
    </source>
</evidence>
<dbReference type="Gene3D" id="1.10.287.1260">
    <property type="match status" value="1"/>
</dbReference>
<dbReference type="SUPFAM" id="SSF82689">
    <property type="entry name" value="Mechanosensitive channel protein MscS (YggB), C-terminal domain"/>
    <property type="match status" value="1"/>
</dbReference>
<keyword evidence="12" id="KW-1185">Reference proteome</keyword>
<evidence type="ECO:0000256" key="5">
    <source>
        <dbReference type="ARBA" id="ARBA00022989"/>
    </source>
</evidence>
<feature type="domain" description="Mechanosensitive ion channel transmembrane helices 2/3" evidence="10">
    <location>
        <begin position="59"/>
        <end position="99"/>
    </location>
</feature>
<evidence type="ECO:0000259" key="8">
    <source>
        <dbReference type="Pfam" id="PF00924"/>
    </source>
</evidence>
<dbReference type="InterPro" id="IPR023408">
    <property type="entry name" value="MscS_beta-dom_sf"/>
</dbReference>
<dbReference type="PANTHER" id="PTHR30221">
    <property type="entry name" value="SMALL-CONDUCTANCE MECHANOSENSITIVE CHANNEL"/>
    <property type="match status" value="1"/>
</dbReference>
<gene>
    <name evidence="11" type="ORF">GCM10008905_01020</name>
</gene>
<evidence type="ECO:0000259" key="10">
    <source>
        <dbReference type="Pfam" id="PF21088"/>
    </source>
</evidence>
<dbReference type="Pfam" id="PF21088">
    <property type="entry name" value="MS_channel_1st"/>
    <property type="match status" value="1"/>
</dbReference>
<dbReference type="EMBL" id="BAAACF010000001">
    <property type="protein sequence ID" value="GAA0716493.1"/>
    <property type="molecule type" value="Genomic_DNA"/>
</dbReference>
<dbReference type="SUPFAM" id="SSF82861">
    <property type="entry name" value="Mechanosensitive channel protein MscS (YggB), transmembrane region"/>
    <property type="match status" value="1"/>
</dbReference>
<evidence type="ECO:0000256" key="3">
    <source>
        <dbReference type="ARBA" id="ARBA00022475"/>
    </source>
</evidence>
<comment type="similarity">
    <text evidence="2">Belongs to the MscS (TC 1.A.23) family.</text>
</comment>
<dbReference type="Gene3D" id="2.30.30.60">
    <property type="match status" value="1"/>
</dbReference>
<evidence type="ECO:0000256" key="1">
    <source>
        <dbReference type="ARBA" id="ARBA00004651"/>
    </source>
</evidence>
<organism evidence="11 12">
    <name type="scientific">Clostridium malenominatum</name>
    <dbReference type="NCBI Taxonomy" id="1539"/>
    <lineage>
        <taxon>Bacteria</taxon>
        <taxon>Bacillati</taxon>
        <taxon>Bacillota</taxon>
        <taxon>Clostridia</taxon>
        <taxon>Eubacteriales</taxon>
        <taxon>Clostridiaceae</taxon>
        <taxon>Clostridium</taxon>
    </lineage>
</organism>
<dbReference type="InterPro" id="IPR011066">
    <property type="entry name" value="MscS_channel_C_sf"/>
</dbReference>
<evidence type="ECO:0000256" key="7">
    <source>
        <dbReference type="SAM" id="Phobius"/>
    </source>
</evidence>
<dbReference type="RefSeq" id="WP_343765304.1">
    <property type="nucleotide sequence ID" value="NZ_BAAACF010000001.1"/>
</dbReference>
<comment type="subcellular location">
    <subcellularLocation>
        <location evidence="1">Cell membrane</location>
        <topology evidence="1">Multi-pass membrane protein</topology>
    </subcellularLocation>
</comment>
<keyword evidence="4 7" id="KW-0812">Transmembrane</keyword>
<dbReference type="Pfam" id="PF21082">
    <property type="entry name" value="MS_channel_3rd"/>
    <property type="match status" value="1"/>
</dbReference>
<dbReference type="Gene3D" id="3.30.70.100">
    <property type="match status" value="1"/>
</dbReference>
<name>A0ABP3TRG6_9CLOT</name>
<dbReference type="Pfam" id="PF00924">
    <property type="entry name" value="MS_channel_2nd"/>
    <property type="match status" value="1"/>
</dbReference>
<dbReference type="PANTHER" id="PTHR30221:SF1">
    <property type="entry name" value="SMALL-CONDUCTANCE MECHANOSENSITIVE CHANNEL"/>
    <property type="match status" value="1"/>
</dbReference>
<evidence type="ECO:0000313" key="11">
    <source>
        <dbReference type="EMBL" id="GAA0716493.1"/>
    </source>
</evidence>